<keyword evidence="7" id="KW-0902">Two-component regulatory system</keyword>
<dbReference type="SUPFAM" id="SSF55874">
    <property type="entry name" value="ATPase domain of HSP90 chaperone/DNA topoisomerase II/histidine kinase"/>
    <property type="match status" value="1"/>
</dbReference>
<dbReference type="GO" id="GO:0007234">
    <property type="term" value="P:osmosensory signaling via phosphorelay pathway"/>
    <property type="evidence" value="ECO:0007669"/>
    <property type="project" value="TreeGrafter"/>
</dbReference>
<dbReference type="GO" id="GO:0000156">
    <property type="term" value="F:phosphorelay response regulator activity"/>
    <property type="evidence" value="ECO:0007669"/>
    <property type="project" value="TreeGrafter"/>
</dbReference>
<keyword evidence="5 10" id="KW-0418">Kinase</keyword>
<dbReference type="RefSeq" id="WP_301201183.1">
    <property type="nucleotide sequence ID" value="NZ_JAPDPI010000037.1"/>
</dbReference>
<dbReference type="SUPFAM" id="SSF48452">
    <property type="entry name" value="TPR-like"/>
    <property type="match status" value="2"/>
</dbReference>
<dbReference type="GO" id="GO:0005524">
    <property type="term" value="F:ATP binding"/>
    <property type="evidence" value="ECO:0007669"/>
    <property type="project" value="UniProtKB-KW"/>
</dbReference>
<keyword evidence="8" id="KW-1133">Transmembrane helix</keyword>
<gene>
    <name evidence="10" type="ORF">OM074_15820</name>
</gene>
<dbReference type="AlphaFoldDB" id="A0AAE3MGK5"/>
<evidence type="ECO:0000259" key="9">
    <source>
        <dbReference type="PROSITE" id="PS50109"/>
    </source>
</evidence>
<dbReference type="Pfam" id="PF02518">
    <property type="entry name" value="HATPase_c"/>
    <property type="match status" value="1"/>
</dbReference>
<feature type="domain" description="Histidine kinase" evidence="9">
    <location>
        <begin position="412"/>
        <end position="627"/>
    </location>
</feature>
<evidence type="ECO:0000256" key="2">
    <source>
        <dbReference type="ARBA" id="ARBA00012438"/>
    </source>
</evidence>
<keyword evidence="8" id="KW-0812">Transmembrane</keyword>
<dbReference type="PROSITE" id="PS50109">
    <property type="entry name" value="HIS_KIN"/>
    <property type="match status" value="1"/>
</dbReference>
<dbReference type="InterPro" id="IPR036890">
    <property type="entry name" value="HATPase_C_sf"/>
</dbReference>
<comment type="catalytic activity">
    <reaction evidence="1">
        <text>ATP + protein L-histidine = ADP + protein N-phospho-L-histidine.</text>
        <dbReference type="EC" id="2.7.13.3"/>
    </reaction>
</comment>
<dbReference type="PANTHER" id="PTHR42878:SF7">
    <property type="entry name" value="SENSOR HISTIDINE KINASE GLRK"/>
    <property type="match status" value="1"/>
</dbReference>
<dbReference type="InterPro" id="IPR003594">
    <property type="entry name" value="HATPase_dom"/>
</dbReference>
<keyword evidence="4" id="KW-0547">Nucleotide-binding</keyword>
<dbReference type="SUPFAM" id="SSF47384">
    <property type="entry name" value="Homodimeric domain of signal transducing histidine kinase"/>
    <property type="match status" value="1"/>
</dbReference>
<feature type="transmembrane region" description="Helical" evidence="8">
    <location>
        <begin position="363"/>
        <end position="385"/>
    </location>
</feature>
<organism evidence="10 11">
    <name type="scientific">Plebeiibacterium marinum</name>
    <dbReference type="NCBI Taxonomy" id="2992111"/>
    <lineage>
        <taxon>Bacteria</taxon>
        <taxon>Pseudomonadati</taxon>
        <taxon>Bacteroidota</taxon>
        <taxon>Bacteroidia</taxon>
        <taxon>Marinilabiliales</taxon>
        <taxon>Marinilabiliaceae</taxon>
        <taxon>Plebeiibacterium</taxon>
    </lineage>
</organism>
<keyword evidence="3" id="KW-0808">Transferase</keyword>
<feature type="transmembrane region" description="Helical" evidence="8">
    <location>
        <begin position="16"/>
        <end position="33"/>
    </location>
</feature>
<name>A0AAE3MGK5_9BACT</name>
<evidence type="ECO:0000256" key="3">
    <source>
        <dbReference type="ARBA" id="ARBA00022679"/>
    </source>
</evidence>
<dbReference type="InterPro" id="IPR011990">
    <property type="entry name" value="TPR-like_helical_dom_sf"/>
</dbReference>
<evidence type="ECO:0000256" key="8">
    <source>
        <dbReference type="SAM" id="Phobius"/>
    </source>
</evidence>
<accession>A0AAE3MGK5</accession>
<dbReference type="InterPro" id="IPR005467">
    <property type="entry name" value="His_kinase_dom"/>
</dbReference>
<keyword evidence="8" id="KW-0472">Membrane</keyword>
<dbReference type="PRINTS" id="PR00344">
    <property type="entry name" value="BCTRLSENSOR"/>
</dbReference>
<comment type="caution">
    <text evidence="10">The sequence shown here is derived from an EMBL/GenBank/DDBJ whole genome shotgun (WGS) entry which is preliminary data.</text>
</comment>
<evidence type="ECO:0000313" key="10">
    <source>
        <dbReference type="EMBL" id="MCW3807106.1"/>
    </source>
</evidence>
<reference evidence="10" key="1">
    <citation type="submission" date="2022-10" db="EMBL/GenBank/DDBJ databases">
        <authorList>
            <person name="Yu W.X."/>
        </authorList>
    </citation>
    <scope>NUCLEOTIDE SEQUENCE</scope>
    <source>
        <strain evidence="10">D04</strain>
    </source>
</reference>
<protein>
    <recommendedName>
        <fullName evidence="2">histidine kinase</fullName>
        <ecNumber evidence="2">2.7.13.3</ecNumber>
    </recommendedName>
</protein>
<dbReference type="Gene3D" id="1.25.40.10">
    <property type="entry name" value="Tetratricopeptide repeat domain"/>
    <property type="match status" value="2"/>
</dbReference>
<evidence type="ECO:0000256" key="1">
    <source>
        <dbReference type="ARBA" id="ARBA00000085"/>
    </source>
</evidence>
<dbReference type="InterPro" id="IPR036097">
    <property type="entry name" value="HisK_dim/P_sf"/>
</dbReference>
<evidence type="ECO:0000256" key="7">
    <source>
        <dbReference type="ARBA" id="ARBA00023012"/>
    </source>
</evidence>
<sequence length="632" mass="71594">MGKDSMGLGGIKSVKYFFIGFLLLFNSIIGLCINKTDSLKSLLQNAQNDSILYTIQYELADELLLNNHTEALHYYTLSKNLSVKYQDSTHIVYNLLGISDIYSMMGEYKKALNIIQEAMMYAGNEYDLLASCHSRLSIEYDLMGKSDLSIINDRLSLKYNKLLGDSLKIAYDLHNIGSYYIAINNADSAIYYYNLSNTFIKSDIDILHAYNNSRLAIAYSDKKEYHKALLYHNKALKAFTQDSLLYDMALEEYYAALSLYKQNKEARAIKHLNNSLNYTSKLNNHDLFRTNYQLLYKIYNSQKDYKSALKYALLNQAYSDSLEKKNQENIIKNLKTQHKLLQQDEIIEATQHSNTLLSKQKKILTALTIIASSLMLISILVLILINRAWKRNKILTQKLNTANNSKQKILSIIGHDLKDSVGNLKNFTQLIQHNLINNKSITSLINKYIPMVNSTYNLLETLLVWSKSGDDNLISTPEKTSISEIISKTTDHLSHLASTKNITLNSIVESSIFYADKNMILTVLRNFVSNAIKFSHPHSTVDIIAKKISNNIIFTVRDYGVGMTQEQIDIVLKERIGKYSVGTMGEQGSGLGLALCNTLIKKHHGKISIDSIPNKGSSFVFEVPVSQKADSN</sequence>
<dbReference type="GO" id="GO:0030295">
    <property type="term" value="F:protein kinase activator activity"/>
    <property type="evidence" value="ECO:0007669"/>
    <property type="project" value="TreeGrafter"/>
</dbReference>
<evidence type="ECO:0000256" key="6">
    <source>
        <dbReference type="ARBA" id="ARBA00022840"/>
    </source>
</evidence>
<proteinExistence type="predicted"/>
<dbReference type="PANTHER" id="PTHR42878">
    <property type="entry name" value="TWO-COMPONENT HISTIDINE KINASE"/>
    <property type="match status" value="1"/>
</dbReference>
<dbReference type="Proteomes" id="UP001207408">
    <property type="component" value="Unassembled WGS sequence"/>
</dbReference>
<dbReference type="GO" id="GO:0000155">
    <property type="term" value="F:phosphorelay sensor kinase activity"/>
    <property type="evidence" value="ECO:0007669"/>
    <property type="project" value="InterPro"/>
</dbReference>
<dbReference type="EC" id="2.7.13.3" evidence="2"/>
<evidence type="ECO:0000256" key="5">
    <source>
        <dbReference type="ARBA" id="ARBA00022777"/>
    </source>
</evidence>
<keyword evidence="11" id="KW-1185">Reference proteome</keyword>
<dbReference type="SMART" id="SM00387">
    <property type="entry name" value="HATPase_c"/>
    <property type="match status" value="1"/>
</dbReference>
<evidence type="ECO:0000256" key="4">
    <source>
        <dbReference type="ARBA" id="ARBA00022741"/>
    </source>
</evidence>
<evidence type="ECO:0000313" key="11">
    <source>
        <dbReference type="Proteomes" id="UP001207408"/>
    </source>
</evidence>
<keyword evidence="6" id="KW-0067">ATP-binding</keyword>
<dbReference type="EMBL" id="JAPDPI010000037">
    <property type="protein sequence ID" value="MCW3807106.1"/>
    <property type="molecule type" value="Genomic_DNA"/>
</dbReference>
<dbReference type="InterPro" id="IPR004358">
    <property type="entry name" value="Sig_transdc_His_kin-like_C"/>
</dbReference>
<dbReference type="Gene3D" id="3.30.565.10">
    <property type="entry name" value="Histidine kinase-like ATPase, C-terminal domain"/>
    <property type="match status" value="1"/>
</dbReference>
<dbReference type="InterPro" id="IPR050351">
    <property type="entry name" value="BphY/WalK/GraS-like"/>
</dbReference>